<evidence type="ECO:0000256" key="8">
    <source>
        <dbReference type="SAM" id="MobiDB-lite"/>
    </source>
</evidence>
<feature type="transmembrane region" description="Helical" evidence="9">
    <location>
        <begin position="386"/>
        <end position="407"/>
    </location>
</feature>
<evidence type="ECO:0000256" key="10">
    <source>
        <dbReference type="SAM" id="SignalP"/>
    </source>
</evidence>
<dbReference type="SUPFAM" id="SSF53850">
    <property type="entry name" value="Periplasmic binding protein-like II"/>
    <property type="match status" value="1"/>
</dbReference>
<dbReference type="KEGG" id="mde:101887404"/>
<comment type="subcellular location">
    <subcellularLocation>
        <location evidence="1">Cell membrane</location>
        <topology evidence="1">Multi-pass membrane protein</topology>
    </subcellularLocation>
</comment>
<keyword evidence="10" id="KW-0732">Signal</keyword>
<keyword evidence="7" id="KW-0325">Glycoprotein</keyword>
<proteinExistence type="predicted"/>
<evidence type="ECO:0000256" key="4">
    <source>
        <dbReference type="ARBA" id="ARBA00022989"/>
    </source>
</evidence>
<evidence type="ECO:0000313" key="11">
    <source>
        <dbReference type="Proteomes" id="UP001652621"/>
    </source>
</evidence>
<feature type="compositionally biased region" description="Basic residues" evidence="8">
    <location>
        <begin position="660"/>
        <end position="678"/>
    </location>
</feature>
<dbReference type="VEuPathDB" id="VectorBase:MDOMA2_000864"/>
<dbReference type="PANTHER" id="PTHR42643">
    <property type="entry name" value="IONOTROPIC RECEPTOR 20A-RELATED"/>
    <property type="match status" value="1"/>
</dbReference>
<evidence type="ECO:0000256" key="9">
    <source>
        <dbReference type="SAM" id="Phobius"/>
    </source>
</evidence>
<keyword evidence="11" id="KW-1185">Reference proteome</keyword>
<evidence type="ECO:0000256" key="3">
    <source>
        <dbReference type="ARBA" id="ARBA00022692"/>
    </source>
</evidence>
<dbReference type="Proteomes" id="UP001652621">
    <property type="component" value="Unplaced"/>
</dbReference>
<dbReference type="AlphaFoldDB" id="A0A9J7CUN3"/>
<feature type="region of interest" description="Disordered" evidence="8">
    <location>
        <begin position="656"/>
        <end position="678"/>
    </location>
</feature>
<evidence type="ECO:0000256" key="5">
    <source>
        <dbReference type="ARBA" id="ARBA00023136"/>
    </source>
</evidence>
<evidence type="ECO:0000256" key="6">
    <source>
        <dbReference type="ARBA" id="ARBA00023170"/>
    </source>
</evidence>
<reference evidence="12" key="1">
    <citation type="submission" date="2025-08" db="UniProtKB">
        <authorList>
            <consortium name="RefSeq"/>
        </authorList>
    </citation>
    <scope>IDENTIFICATION</scope>
    <source>
        <strain evidence="12">Aabys</strain>
        <tissue evidence="12">Whole body</tissue>
    </source>
</reference>
<evidence type="ECO:0000256" key="7">
    <source>
        <dbReference type="ARBA" id="ARBA00023180"/>
    </source>
</evidence>
<evidence type="ECO:0000313" key="12">
    <source>
        <dbReference type="RefSeq" id="XP_005185287.3"/>
    </source>
</evidence>
<feature type="signal peptide" evidence="10">
    <location>
        <begin position="1"/>
        <end position="22"/>
    </location>
</feature>
<protein>
    <submittedName>
        <fullName evidence="12">Uncharacterized protein LOC101887404</fullName>
    </submittedName>
</protein>
<keyword evidence="5 9" id="KW-0472">Membrane</keyword>
<feature type="chain" id="PRO_5047198945" evidence="10">
    <location>
        <begin position="23"/>
        <end position="713"/>
    </location>
</feature>
<keyword evidence="6" id="KW-0675">Receptor</keyword>
<organism evidence="11 12">
    <name type="scientific">Musca domestica</name>
    <name type="common">House fly</name>
    <dbReference type="NCBI Taxonomy" id="7370"/>
    <lineage>
        <taxon>Eukaryota</taxon>
        <taxon>Metazoa</taxon>
        <taxon>Ecdysozoa</taxon>
        <taxon>Arthropoda</taxon>
        <taxon>Hexapoda</taxon>
        <taxon>Insecta</taxon>
        <taxon>Pterygota</taxon>
        <taxon>Neoptera</taxon>
        <taxon>Endopterygota</taxon>
        <taxon>Diptera</taxon>
        <taxon>Brachycera</taxon>
        <taxon>Muscomorpha</taxon>
        <taxon>Muscoidea</taxon>
        <taxon>Muscidae</taxon>
        <taxon>Musca</taxon>
    </lineage>
</organism>
<dbReference type="OrthoDB" id="6506757at2759"/>
<dbReference type="Gene3D" id="3.40.190.10">
    <property type="entry name" value="Periplasmic binding protein-like II"/>
    <property type="match status" value="1"/>
</dbReference>
<gene>
    <name evidence="12" type="primary">LOC101887404</name>
</gene>
<accession>A0A9J7CUN3</accession>
<evidence type="ECO:0000256" key="1">
    <source>
        <dbReference type="ARBA" id="ARBA00004651"/>
    </source>
</evidence>
<feature type="transmembrane region" description="Helical" evidence="9">
    <location>
        <begin position="628"/>
        <end position="650"/>
    </location>
</feature>
<keyword evidence="3 9" id="KW-0812">Transmembrane</keyword>
<dbReference type="PANTHER" id="PTHR42643:SF24">
    <property type="entry name" value="IONOTROPIC RECEPTOR 60A"/>
    <property type="match status" value="1"/>
</dbReference>
<keyword evidence="2" id="KW-1003">Cell membrane</keyword>
<dbReference type="RefSeq" id="XP_005185287.3">
    <property type="nucleotide sequence ID" value="XM_005185230.3"/>
</dbReference>
<dbReference type="InterPro" id="IPR052192">
    <property type="entry name" value="Insect_Ionotropic_Sensory_Rcpt"/>
</dbReference>
<name>A0A9J7CUN3_MUSDO</name>
<dbReference type="GO" id="GO:0005886">
    <property type="term" value="C:plasma membrane"/>
    <property type="evidence" value="ECO:0007669"/>
    <property type="project" value="UniProtKB-SubCell"/>
</dbReference>
<keyword evidence="4 9" id="KW-1133">Transmembrane helix</keyword>
<dbReference type="GeneID" id="101887404"/>
<evidence type="ECO:0000256" key="2">
    <source>
        <dbReference type="ARBA" id="ARBA00022475"/>
    </source>
</evidence>
<sequence length="713" mass="82788">MFGRLKLVGLLLLMCLLHWTCSIVNPDKESASMVIYLQKPSSLGPRTWLAGVNCLDQITRLFFRTRESLTRSPNMVMTVAKNMSTPAAQIQEGFLKIMMEAVSELDPVHKRYQMRIVSDAQPYLRYKMNQHELVLADYYVIVVDSLMRLANLLQNYVSHMLSWNPGARFLILYNNAKNRNNADATAETVFQVMLDQFYIHRVGLLYATTDTRYVFKVLDNFNSSSCRKLKVKHFAECQEGSVVTKNFGALQRSLDRFLSSLTLTNCTFYMCASISAPFVEADCVFGLEMRIIGFIKRRLNFNIIQQCEHESRGVQEEAGNWTGLLGRLNEKSCDFIMGGFYPDNEIISNFWVSDTYLEDSYTWYVKLADPRPAWMALYSIFEDLTWLAFIVMLLITWLTWFVLVYFLPEPPETREWSLTGINSMAVSICVSVNERPLCMASRFFFISLALYGLNVTSTYTSKLISVFSNPGYLHQIDTLPEVVEAGIPFGGYEESRDWFDNDEDYWVFDRYNDSSDFEPLTRNLVWVERGKRVILSRRMYIMQSALADNIYAFPVNVFSSPMQMIMKPGFPFLYEFNLMIRYMRDFGFLNKIHRDFVYNNTYLNRIAKMRPDFKEKVIVLRMDHLQGAFSILSVGVCVSVGLFLAELLVFHVGGRCSSKSGHKKRQRKRDKTRKRKRNKSSEEIVIYWNEIHVQKDMGSTPLKRRIVHKSADE</sequence>